<dbReference type="EMBL" id="MT792644">
    <property type="protein sequence ID" value="QQP18676.1"/>
    <property type="molecule type" value="Genomic_RNA"/>
</dbReference>
<sequence>MVSDIVKDVTWVDKFVESGIDKIDKKVQGVSVQDATDYVRDTNEMRAIAKEEVQNAARDVHLNADQARVYEVNVWISGKNLIPNHSVFITKDLPILFRMSRIEGKQIYTDFDLQMFKTPQSEIPFIKDSIAMFAEGALSIQAMLQSSGYSKQFKHDPEKLYKGKLKFEHYTINIDGSIQGYDYEPTTNLGAYLLEIMIDIFTNCRTIVQQPALYTYGDAVPDSDVLTVLRGKRFPENQPPHLLVGLGRHRLNWFVTNVNNIITEDDIQIGTTNYSQDAVGVRAKLSDWVWTTIDAMAATLYTLTQIEQERKLLTGNEYQVILNSFAALDSIVAPLRENYEGIIRIEGLTSLEVDVYKFCFVLFPNLRSMVYSKLEDMVTRMGGLSIISTDDAIRVISDGYNNLMVNDDIRKSIRKCIRGISQKHVLQSMVLDKVHHFTAIRLHGGEQINDLITAINVAISVFIQALTVPCVFWRNVNEYAIRIWNFFLFLGGPNFVRMQDIGFSPNKHTAMNITFIEMLQGEISNIFTYGNYPAQVRQFIECLAPLGAMERVPCAANTFTPFISTNVEVYNPSTYVGRPRMGIQPETEFSNRFRRFLELLIALVNNYKVRNALSTQFVTPVLGYLSTLRVLGCEFGQVFHNELYYIRRRLNELPYVPYESYSGLAAANISPLMAVYSMADQNGNVIPALDTNQVVYLHEGLFALFCVKGVNVAKNQMIVPVDETIFNFINPRSIYIDYYDMVKALLPIGEGLALFYHIIAAGDRDQGPFAGFLLIYGRGMKAGAAITLLNYIIGQSELGKLLLYNNTAITVDQRMRNPGLCLVDGILNIQRTPPPLTRDLNRALLLLSEERNEMLNLLTQLFFSNTSPFLHIHRGLIVSYELKELFDPYALPRADYAQVIVFDRQHFDDFGILLDNGRNIPFVVVNGVRHSFLHRPDFPVNIRVQMDSGLGLLREVWDLLKLAVINKGWQLYFPNLISNVKIYRPPAPVRINDDMSLFNWDNLYSYQVGTILSVTLIDTKHITYDTRVDISTGNVVQSIYMQNLSERDRLMGDIIDVRGPTEGYVPPNYENWCVGRLLPDTLPQFDDGVLKVLREPINFNNGIRIYTSNVTFDNYPEVTYVAPDPVFYS</sequence>
<name>A0A7T8G1Y0_9REOV</name>
<organism evidence="1">
    <name type="scientific">French Guiana reovirus</name>
    <dbReference type="NCBI Taxonomy" id="2803189"/>
    <lineage>
        <taxon>Viruses</taxon>
        <taxon>Riboviria</taxon>
        <taxon>Orthornavirae</taxon>
        <taxon>Duplornaviricota</taxon>
        <taxon>Resentoviricetes</taxon>
        <taxon>Reovirales</taxon>
    </lineage>
</organism>
<evidence type="ECO:0000313" key="1">
    <source>
        <dbReference type="EMBL" id="QQP18676.1"/>
    </source>
</evidence>
<accession>A0A7T8G1Y0</accession>
<protein>
    <submittedName>
        <fullName evidence="1">Uncharacterized protein</fullName>
    </submittedName>
</protein>
<proteinExistence type="predicted"/>
<reference evidence="1" key="1">
    <citation type="journal article" date="2020" name="Microorganisms">
        <title>Comparative Metagenomics of Palearctic and Neotropical Avian Cloacal Viromes Reveal Geographic Bias in Virus Discovery.</title>
        <authorList>
            <person name="Truchado D.A."/>
            <person name="Llanos-Garrido A."/>
            <person name="Oropesa-Olmedo D.A."/>
            <person name="Cerrada B."/>
            <person name="Cea P."/>
            <person name="Moens M.A.J."/>
            <person name="Gomez-Lucia E."/>
            <person name="Domenech A."/>
            <person name="Mila B."/>
            <person name="Perez-Tris J."/>
            <person name="Cadar D."/>
            <person name="Benitez L."/>
        </authorList>
    </citation>
    <scope>NUCLEOTIDE SEQUENCE</scope>
    <source>
        <strain evidence="1">P1m2</strain>
    </source>
</reference>